<dbReference type="InterPro" id="IPR000073">
    <property type="entry name" value="AB_hydrolase_1"/>
</dbReference>
<dbReference type="InterPro" id="IPR029058">
    <property type="entry name" value="AB_hydrolase_fold"/>
</dbReference>
<evidence type="ECO:0000313" key="2">
    <source>
        <dbReference type="EMBL" id="PHP68427.1"/>
    </source>
</evidence>
<dbReference type="AlphaFoldDB" id="A0A2G1QSA6"/>
<protein>
    <submittedName>
        <fullName evidence="2">Alpha/beta hydrolase</fullName>
    </submittedName>
</protein>
<gene>
    <name evidence="2" type="ORF">CSC94_06550</name>
</gene>
<dbReference type="OrthoDB" id="9791366at2"/>
<keyword evidence="2" id="KW-0378">Hydrolase</keyword>
<dbReference type="PANTHER" id="PTHR43194">
    <property type="entry name" value="HYDROLASE ALPHA/BETA FOLD FAMILY"/>
    <property type="match status" value="1"/>
</dbReference>
<dbReference type="RefSeq" id="WP_099305290.1">
    <property type="nucleotide sequence ID" value="NZ_PDVP01000002.1"/>
</dbReference>
<proteinExistence type="predicted"/>
<organism evidence="2 3">
    <name type="scientific">Zhengella mangrovi</name>
    <dbReference type="NCBI Taxonomy" id="1982044"/>
    <lineage>
        <taxon>Bacteria</taxon>
        <taxon>Pseudomonadati</taxon>
        <taxon>Pseudomonadota</taxon>
        <taxon>Alphaproteobacteria</taxon>
        <taxon>Hyphomicrobiales</taxon>
        <taxon>Notoacmeibacteraceae</taxon>
        <taxon>Zhengella</taxon>
    </lineage>
</organism>
<dbReference type="EMBL" id="PDVP01000002">
    <property type="protein sequence ID" value="PHP68427.1"/>
    <property type="molecule type" value="Genomic_DNA"/>
</dbReference>
<dbReference type="PANTHER" id="PTHR43194:SF2">
    <property type="entry name" value="PEROXISOMAL MEMBRANE PROTEIN LPX1"/>
    <property type="match status" value="1"/>
</dbReference>
<reference evidence="2 3" key="1">
    <citation type="submission" date="2017-10" db="EMBL/GenBank/DDBJ databases">
        <title>Sedimentibacterium mangrovi gen. nov., sp. nov., a novel member of family Phyllobacteriacea isolated from mangrove sediment.</title>
        <authorList>
            <person name="Liao H."/>
            <person name="Tian Y."/>
        </authorList>
    </citation>
    <scope>NUCLEOTIDE SEQUENCE [LARGE SCALE GENOMIC DNA]</scope>
    <source>
        <strain evidence="2 3">X9-2-2</strain>
    </source>
</reference>
<comment type="caution">
    <text evidence="2">The sequence shown here is derived from an EMBL/GenBank/DDBJ whole genome shotgun (WGS) entry which is preliminary data.</text>
</comment>
<dbReference type="GO" id="GO:0016787">
    <property type="term" value="F:hydrolase activity"/>
    <property type="evidence" value="ECO:0007669"/>
    <property type="project" value="UniProtKB-KW"/>
</dbReference>
<keyword evidence="3" id="KW-1185">Reference proteome</keyword>
<name>A0A2G1QSA6_9HYPH</name>
<dbReference type="SUPFAM" id="SSF53474">
    <property type="entry name" value="alpha/beta-Hydrolases"/>
    <property type="match status" value="1"/>
</dbReference>
<dbReference type="Proteomes" id="UP000221168">
    <property type="component" value="Unassembled WGS sequence"/>
</dbReference>
<dbReference type="InterPro" id="IPR050228">
    <property type="entry name" value="Carboxylesterase_BioH"/>
</dbReference>
<dbReference type="Pfam" id="PF12697">
    <property type="entry name" value="Abhydrolase_6"/>
    <property type="match status" value="1"/>
</dbReference>
<dbReference type="Gene3D" id="3.40.50.1820">
    <property type="entry name" value="alpha/beta hydrolase"/>
    <property type="match status" value="1"/>
</dbReference>
<evidence type="ECO:0000313" key="3">
    <source>
        <dbReference type="Proteomes" id="UP000221168"/>
    </source>
</evidence>
<feature type="domain" description="AB hydrolase-1" evidence="1">
    <location>
        <begin position="36"/>
        <end position="278"/>
    </location>
</feature>
<evidence type="ECO:0000259" key="1">
    <source>
        <dbReference type="Pfam" id="PF12697"/>
    </source>
</evidence>
<sequence>MTDTDGFSDFSYSAKDGLRLHARIYGEAMPGALPAICLPGLTRNARDFHALALLLSRDPKTPRQVVAFDFRGRGESAYDPDWTHYDALVEADDVLAGLAAMGVEHGAFIGTSRGGLVMHVLAGMRPGVMKAGILNDVGPVIEGEGLTQIRTYLERAPKPSSWDEAKAIVAQTMEIGFPALGPDDHERATRAIYRDDNGRPVPDYDPNLLKTLTGLDLSKPLPVLWPQFIGLTAMPLMVIRGELSRLLSERTIDEMAGYAPSLERVTVAGQGHAPFLETGDLPAIIGTFLAQVDRGKARAARDRPPR</sequence>
<accession>A0A2G1QSA6</accession>